<gene>
    <name evidence="2" type="ORF">LY89DRAFT_741560</name>
</gene>
<dbReference type="PANTHER" id="PTHR38886">
    <property type="entry name" value="SESA DOMAIN-CONTAINING PROTEIN"/>
    <property type="match status" value="1"/>
</dbReference>
<proteinExistence type="predicted"/>
<dbReference type="GeneID" id="28830452"/>
<dbReference type="OrthoDB" id="3045089at2759"/>
<feature type="region of interest" description="Disordered" evidence="1">
    <location>
        <begin position="416"/>
        <end position="436"/>
    </location>
</feature>
<dbReference type="AlphaFoldDB" id="A0A132B8Y8"/>
<feature type="compositionally biased region" description="Polar residues" evidence="1">
    <location>
        <begin position="325"/>
        <end position="345"/>
    </location>
</feature>
<accession>A0A132B8Y8</accession>
<evidence type="ECO:0000313" key="2">
    <source>
        <dbReference type="EMBL" id="KUJ08713.1"/>
    </source>
</evidence>
<dbReference type="InParanoid" id="A0A132B8Y8"/>
<dbReference type="EMBL" id="KQ947434">
    <property type="protein sequence ID" value="KUJ08713.1"/>
    <property type="molecule type" value="Genomic_DNA"/>
</dbReference>
<organism evidence="2 3">
    <name type="scientific">Mollisia scopiformis</name>
    <name type="common">Conifer needle endophyte fungus</name>
    <name type="synonym">Phialocephala scopiformis</name>
    <dbReference type="NCBI Taxonomy" id="149040"/>
    <lineage>
        <taxon>Eukaryota</taxon>
        <taxon>Fungi</taxon>
        <taxon>Dikarya</taxon>
        <taxon>Ascomycota</taxon>
        <taxon>Pezizomycotina</taxon>
        <taxon>Leotiomycetes</taxon>
        <taxon>Helotiales</taxon>
        <taxon>Mollisiaceae</taxon>
        <taxon>Mollisia</taxon>
    </lineage>
</organism>
<keyword evidence="3" id="KW-1185">Reference proteome</keyword>
<reference evidence="2 3" key="1">
    <citation type="submission" date="2015-10" db="EMBL/GenBank/DDBJ databases">
        <title>Full genome of DAOMC 229536 Phialocephala scopiformis, a fungal endophyte of spruce producing the potent anti-insectan compound rugulosin.</title>
        <authorList>
            <consortium name="DOE Joint Genome Institute"/>
            <person name="Walker A.K."/>
            <person name="Frasz S.L."/>
            <person name="Seifert K.A."/>
            <person name="Miller J.D."/>
            <person name="Mondo S.J."/>
            <person name="Labutti K."/>
            <person name="Lipzen A."/>
            <person name="Dockter R."/>
            <person name="Kennedy M."/>
            <person name="Grigoriev I.V."/>
            <person name="Spatafora J.W."/>
        </authorList>
    </citation>
    <scope>NUCLEOTIDE SEQUENCE [LARGE SCALE GENOMIC DNA]</scope>
    <source>
        <strain evidence="2 3">CBS 120377</strain>
    </source>
</reference>
<feature type="compositionally biased region" description="Polar residues" evidence="1">
    <location>
        <begin position="424"/>
        <end position="436"/>
    </location>
</feature>
<protein>
    <submittedName>
        <fullName evidence="2">Uncharacterized protein</fullName>
    </submittedName>
</protein>
<dbReference type="Proteomes" id="UP000070700">
    <property type="component" value="Unassembled WGS sequence"/>
</dbReference>
<evidence type="ECO:0000313" key="3">
    <source>
        <dbReference type="Proteomes" id="UP000070700"/>
    </source>
</evidence>
<sequence length="436" mass="47309">MGGPAFGFSVGDFIAGAQILTQVIKAFKEAGGASSKYLREVSFLNSFKATLEHLERFVSSTTSQPIPSSTTATTLPSQTQASNLPQDISKLLQDIKAPWQEFKTFLDRYETSLGAESSRSRLAKVPRTVQFTVKDIGGKVEKLRNQVEQPLQAVNSLLALHVIDTLSDLPNQLLSPSQRAQLIEAIKLADIPTSLSLQIEQLQRVASSYNMKQDQQLQIVETLKTQLEERITGLQSVLEVVAEQSVDLNLGARERGADATERHEEQVEMTRGVSVGVERLRGVLESRADQLQSALKEQKQLVLALKSFLEDKSQSFLTAPDAESPSPTITTDTPKMTENSNTNSNHWPSTLSTAYFAALLLSSILSSVTTTALVTRTQNRTPLGAGAGRPVFLPVDHSLPGLGALNSIRIHPSLLKSPKPLENESASSGSGQVTPL</sequence>
<name>A0A132B8Y8_MOLSC</name>
<dbReference type="KEGG" id="psco:LY89DRAFT_741560"/>
<feature type="region of interest" description="Disordered" evidence="1">
    <location>
        <begin position="316"/>
        <end position="345"/>
    </location>
</feature>
<evidence type="ECO:0000256" key="1">
    <source>
        <dbReference type="SAM" id="MobiDB-lite"/>
    </source>
</evidence>
<dbReference type="PANTHER" id="PTHR38886:SF1">
    <property type="entry name" value="NACHT-NTPASE AND P-LOOP NTPASES N-TERMINAL DOMAIN-CONTAINING PROTEIN"/>
    <property type="match status" value="1"/>
</dbReference>
<dbReference type="RefSeq" id="XP_018063068.1">
    <property type="nucleotide sequence ID" value="XM_018220726.1"/>
</dbReference>